<feature type="transmembrane region" description="Helical" evidence="2">
    <location>
        <begin position="12"/>
        <end position="33"/>
    </location>
</feature>
<dbReference type="InterPro" id="IPR006837">
    <property type="entry name" value="Divergent_DAC"/>
</dbReference>
<keyword evidence="2" id="KW-0472">Membrane</keyword>
<dbReference type="PANTHER" id="PTHR30105:SF2">
    <property type="entry name" value="DIVERGENT POLYSACCHARIDE DEACETYLASE SUPERFAMILY"/>
    <property type="match status" value="1"/>
</dbReference>
<evidence type="ECO:0000256" key="2">
    <source>
        <dbReference type="SAM" id="Phobius"/>
    </source>
</evidence>
<dbReference type="PANTHER" id="PTHR30105">
    <property type="entry name" value="UNCHARACTERIZED YIBQ-RELATED"/>
    <property type="match status" value="1"/>
</dbReference>
<name>A0A9Q7EZS8_9BACT</name>
<evidence type="ECO:0000313" key="3">
    <source>
        <dbReference type="EMBL" id="QTX33266.1"/>
    </source>
</evidence>
<accession>A0A9Q7EZS8</accession>
<dbReference type="RefSeq" id="WP_274374543.1">
    <property type="nucleotide sequence ID" value="NZ_CP072943.1"/>
</dbReference>
<dbReference type="KEGG" id="aram:KAR29_05100"/>
<feature type="compositionally biased region" description="Low complexity" evidence="1">
    <location>
        <begin position="56"/>
        <end position="65"/>
    </location>
</feature>
<organism evidence="3 4">
    <name type="scientific">Aminithiophilus ramosus</name>
    <dbReference type="NCBI Taxonomy" id="3029084"/>
    <lineage>
        <taxon>Bacteria</taxon>
        <taxon>Thermotogati</taxon>
        <taxon>Synergistota</taxon>
        <taxon>Synergistia</taxon>
        <taxon>Synergistales</taxon>
        <taxon>Aminithiophilaceae</taxon>
        <taxon>Aminithiophilus</taxon>
    </lineage>
</organism>
<reference evidence="4" key="1">
    <citation type="submission" date="2021-04" db="EMBL/GenBank/DDBJ databases">
        <title>A novel Synergistetes isolate from a pyrite-forming mixed culture.</title>
        <authorList>
            <person name="Bunk B."/>
            <person name="Sproer C."/>
            <person name="Spring S."/>
            <person name="Pester M."/>
        </authorList>
    </citation>
    <scope>NUCLEOTIDE SEQUENCE [LARGE SCALE GENOMIC DNA]</scope>
    <source>
        <strain evidence="4">J.5.4.2-T.3.5.2</strain>
    </source>
</reference>
<protein>
    <submittedName>
        <fullName evidence="3">Divergent polysaccharide deacetylase family protein</fullName>
    </submittedName>
</protein>
<evidence type="ECO:0000256" key="1">
    <source>
        <dbReference type="SAM" id="MobiDB-lite"/>
    </source>
</evidence>
<gene>
    <name evidence="3" type="ORF">KAR29_05100</name>
</gene>
<keyword evidence="2" id="KW-1133">Transmembrane helix</keyword>
<dbReference type="Pfam" id="PF04748">
    <property type="entry name" value="Polysacc_deac_2"/>
    <property type="match status" value="1"/>
</dbReference>
<keyword evidence="2" id="KW-0812">Transmembrane</keyword>
<proteinExistence type="predicted"/>
<dbReference type="CDD" id="cd10936">
    <property type="entry name" value="CE4_DAC2"/>
    <property type="match status" value="1"/>
</dbReference>
<dbReference type="InterPro" id="IPR011330">
    <property type="entry name" value="Glyco_hydro/deAcase_b/a-brl"/>
</dbReference>
<dbReference type="Gene3D" id="3.20.20.370">
    <property type="entry name" value="Glycoside hydrolase/deacetylase"/>
    <property type="match status" value="1"/>
</dbReference>
<sequence>MGLFVGRRGRVSRAWLLVLIMVFSGGLLIGAAVRRDGHPVTPHPSVGEIREEEGPEAPGTTEAPPSQDASSLFGPTPVSKEGDLSRSDEDPFAPERPDGEGLICLVIDDCGFNVDGPRRLVDVAIPMTFAILPRERHSLDVAALLEARGFPAILHLPMEAEGDGTRGDFLVGVAMSDDVISETVAALLDEMPTLVGVNNHRGSRATADERVMEAVLKPLAERGLLFLDSRTSSTSVAFRTARRMGLKTAYNSIFLDHEATLDFMKSQWLRAQKLARSRGWVVVIGHVRPLTITFFETMDRRLQPGLRFVTLPELLEAVYPR</sequence>
<dbReference type="GO" id="GO:0005975">
    <property type="term" value="P:carbohydrate metabolic process"/>
    <property type="evidence" value="ECO:0007669"/>
    <property type="project" value="InterPro"/>
</dbReference>
<dbReference type="AlphaFoldDB" id="A0A9Q7EZS8"/>
<dbReference type="Proteomes" id="UP000671879">
    <property type="component" value="Chromosome"/>
</dbReference>
<evidence type="ECO:0000313" key="4">
    <source>
        <dbReference type="Proteomes" id="UP000671879"/>
    </source>
</evidence>
<dbReference type="SUPFAM" id="SSF88713">
    <property type="entry name" value="Glycoside hydrolase/deacetylase"/>
    <property type="match status" value="1"/>
</dbReference>
<feature type="region of interest" description="Disordered" evidence="1">
    <location>
        <begin position="39"/>
        <end position="96"/>
    </location>
</feature>
<feature type="compositionally biased region" description="Basic and acidic residues" evidence="1">
    <location>
        <begin position="80"/>
        <end position="96"/>
    </location>
</feature>
<keyword evidence="4" id="KW-1185">Reference proteome</keyword>
<dbReference type="EMBL" id="CP072943">
    <property type="protein sequence ID" value="QTX33266.1"/>
    <property type="molecule type" value="Genomic_DNA"/>
</dbReference>